<proteinExistence type="predicted"/>
<keyword evidence="2" id="KW-0472">Membrane</keyword>
<dbReference type="PANTHER" id="PTHR28080:SF1">
    <property type="entry name" value="PEROXISOMAL BIOGENESIS FACTOR 3"/>
    <property type="match status" value="1"/>
</dbReference>
<evidence type="ECO:0000313" key="4">
    <source>
        <dbReference type="Proteomes" id="UP001197093"/>
    </source>
</evidence>
<dbReference type="PANTHER" id="PTHR28080">
    <property type="entry name" value="PEROXISOMAL BIOGENESIS FACTOR 3"/>
    <property type="match status" value="1"/>
</dbReference>
<evidence type="ECO:0000256" key="1">
    <source>
        <dbReference type="SAM" id="MobiDB-lite"/>
    </source>
</evidence>
<reference evidence="3" key="1">
    <citation type="submission" date="2023-02" db="EMBL/GenBank/DDBJ databases">
        <authorList>
            <person name="Palmer J.M."/>
        </authorList>
    </citation>
    <scope>NUCLEOTIDE SEQUENCE</scope>
    <source>
        <strain evidence="3">FW57</strain>
    </source>
</reference>
<dbReference type="GO" id="GO:0030674">
    <property type="term" value="F:protein-macromolecule adaptor activity"/>
    <property type="evidence" value="ECO:0007669"/>
    <property type="project" value="TreeGrafter"/>
</dbReference>
<accession>A0AAD4F1D5</accession>
<feature type="transmembrane region" description="Helical" evidence="2">
    <location>
        <begin position="16"/>
        <end position="34"/>
    </location>
</feature>
<feature type="compositionally biased region" description="Polar residues" evidence="1">
    <location>
        <begin position="107"/>
        <end position="119"/>
    </location>
</feature>
<dbReference type="InterPro" id="IPR006966">
    <property type="entry name" value="Peroxin-3"/>
</dbReference>
<dbReference type="GO" id="GO:0045046">
    <property type="term" value="P:protein import into peroxisome membrane"/>
    <property type="evidence" value="ECO:0007669"/>
    <property type="project" value="TreeGrafter"/>
</dbReference>
<sequence>MLAATRRWFRRNRTPIAIGVGVVGAGYVVTNYVLGKLRDARERMSSDRIAKENLRRRFEQNQEDCTFTVLALLPAVTTQILEAMNTEQITYEIQQIKGSAVARARSIGSTSPPSMSETNATDDDGRSIITVSAQSEAGAVTTQISVPAPSATRGPDSGAAEVAQETHLAPPKPRKTKRQLWDELTISSITRSYTLLYTLGLLTMLTRIQLNLLGRRSYLSSVVSLATGGNATPGTISLENNDDDSAEQAYSTDFDVNRKYLTFSWWLLNRGWADVMQRVEGAVRQVFGHLSPRDTVTLDTFSKLSHDVRALVEGTAPSSGAGANWLSFLLPPPDQEDFVLRESGILDSAPPGHPSLSSPPPPSSPSSAASLRRLLDETADLIESPTFSLVLTQLLDAGFAVLHDRKLVAGVFDTATTPATSAAGSSIGIDSSSFGVSRAVLLPKILSVVTRQARAIGDGNVPNEYLQAMEGVPDLEGFAAVVYSSNWQADIVGDSEEAAAATGTGRPPHHAAAAAAAAAASSSQGGREVVEESMVIVDPQAAQSSLFDSVWEKASSGK</sequence>
<evidence type="ECO:0000256" key="2">
    <source>
        <dbReference type="SAM" id="Phobius"/>
    </source>
</evidence>
<dbReference type="AlphaFoldDB" id="A0AAD4F1D5"/>
<dbReference type="Pfam" id="PF04882">
    <property type="entry name" value="Peroxin-3"/>
    <property type="match status" value="1"/>
</dbReference>
<keyword evidence="2" id="KW-1133">Transmembrane helix</keyword>
<name>A0AAD4F1D5_9PEZI</name>
<gene>
    <name evidence="3" type="ORF">NEMBOFW57_000920</name>
</gene>
<evidence type="ECO:0000313" key="3">
    <source>
        <dbReference type="EMBL" id="KAG7290915.1"/>
    </source>
</evidence>
<feature type="region of interest" description="Disordered" evidence="1">
    <location>
        <begin position="106"/>
        <end position="125"/>
    </location>
</feature>
<feature type="compositionally biased region" description="Pro residues" evidence="1">
    <location>
        <begin position="351"/>
        <end position="364"/>
    </location>
</feature>
<dbReference type="Proteomes" id="UP001197093">
    <property type="component" value="Unassembled WGS sequence"/>
</dbReference>
<dbReference type="GO" id="GO:0005778">
    <property type="term" value="C:peroxisomal membrane"/>
    <property type="evidence" value="ECO:0007669"/>
    <property type="project" value="InterPro"/>
</dbReference>
<feature type="region of interest" description="Disordered" evidence="1">
    <location>
        <begin position="349"/>
        <end position="370"/>
    </location>
</feature>
<dbReference type="EMBL" id="JAHCVI010000001">
    <property type="protein sequence ID" value="KAG7290915.1"/>
    <property type="molecule type" value="Genomic_DNA"/>
</dbReference>
<organism evidence="3 4">
    <name type="scientific">Staphylotrichum longicolle</name>
    <dbReference type="NCBI Taxonomy" id="669026"/>
    <lineage>
        <taxon>Eukaryota</taxon>
        <taxon>Fungi</taxon>
        <taxon>Dikarya</taxon>
        <taxon>Ascomycota</taxon>
        <taxon>Pezizomycotina</taxon>
        <taxon>Sordariomycetes</taxon>
        <taxon>Sordariomycetidae</taxon>
        <taxon>Sordariales</taxon>
        <taxon>Chaetomiaceae</taxon>
        <taxon>Staphylotrichum</taxon>
    </lineage>
</organism>
<comment type="caution">
    <text evidence="3">The sequence shown here is derived from an EMBL/GenBank/DDBJ whole genome shotgun (WGS) entry which is preliminary data.</text>
</comment>
<keyword evidence="2" id="KW-0812">Transmembrane</keyword>
<keyword evidence="4" id="KW-1185">Reference proteome</keyword>
<evidence type="ECO:0008006" key="5">
    <source>
        <dbReference type="Google" id="ProtNLM"/>
    </source>
</evidence>
<protein>
    <recommendedName>
        <fullName evidence="5">Peroxin-3</fullName>
    </recommendedName>
</protein>